<comment type="caution">
    <text evidence="2">The sequence shown here is derived from an EMBL/GenBank/DDBJ whole genome shotgun (WGS) entry which is preliminary data.</text>
</comment>
<evidence type="ECO:0000256" key="1">
    <source>
        <dbReference type="SAM" id="MobiDB-lite"/>
    </source>
</evidence>
<dbReference type="GeneID" id="87889456"/>
<dbReference type="RefSeq" id="XP_062725187.1">
    <property type="nucleotide sequence ID" value="XM_062870627.1"/>
</dbReference>
<protein>
    <recommendedName>
        <fullName evidence="4">Protein kinase domain-containing protein</fullName>
    </recommendedName>
</protein>
<dbReference type="AlphaFoldDB" id="A0AAJ0M5D2"/>
<dbReference type="EMBL" id="JAUDZG010000001">
    <property type="protein sequence ID" value="KAK3309407.1"/>
    <property type="molecule type" value="Genomic_DNA"/>
</dbReference>
<dbReference type="InterPro" id="IPR011009">
    <property type="entry name" value="Kinase-like_dom_sf"/>
</dbReference>
<sequence>METKRPKYRILSFTTSNKDDERQWSTLEIQLYGTRFRIRVSPTNFRNSPVRSAEFQNASRAPPPLVEYKQLTLSDFLDTAFFECELTATDDILAPVEITPVESDEDCWPSSSSSSSSPPNSEPRNVWTTSFPSFSPPEVTVIYDDLEHPFDSNPAPSPDPDDAVARKEVETYERIATATNLGAPGVRTSRLFGVEDTPLTFAVTPETLTAVMERWAQQIRGTLAALHRAGITWGDAKPDNVLIDVHGNAWIVDFGGGRTEGWVDSAKAETVEGDLQALERILDFIERGGEGRGLSDG</sequence>
<evidence type="ECO:0000313" key="2">
    <source>
        <dbReference type="EMBL" id="KAK3309407.1"/>
    </source>
</evidence>
<reference evidence="2" key="2">
    <citation type="submission" date="2023-06" db="EMBL/GenBank/DDBJ databases">
        <authorList>
            <consortium name="Lawrence Berkeley National Laboratory"/>
            <person name="Mondo S.J."/>
            <person name="Hensen N."/>
            <person name="Bonometti L."/>
            <person name="Westerberg I."/>
            <person name="Brannstrom I.O."/>
            <person name="Guillou S."/>
            <person name="Cros-Aarteil S."/>
            <person name="Calhoun S."/>
            <person name="Haridas S."/>
            <person name="Kuo A."/>
            <person name="Pangilinan J."/>
            <person name="Riley R."/>
            <person name="Labutti K."/>
            <person name="Andreopoulos B."/>
            <person name="Lipzen A."/>
            <person name="Chen C."/>
            <person name="Yanf M."/>
            <person name="Daum C."/>
            <person name="Ng V."/>
            <person name="Clum A."/>
            <person name="Steindorff A."/>
            <person name="Ohm R."/>
            <person name="Martin F."/>
            <person name="Silar P."/>
            <person name="Natvig D."/>
            <person name="Lalanne C."/>
            <person name="Gautier V."/>
            <person name="Ament-Velasquez S.L."/>
            <person name="Kruys A."/>
            <person name="Hutchinson M.I."/>
            <person name="Powell A.J."/>
            <person name="Barry K."/>
            <person name="Miller A.N."/>
            <person name="Grigoriev I.V."/>
            <person name="Debuchy R."/>
            <person name="Gladieux P."/>
            <person name="Thoren M.H."/>
            <person name="Johannesson H."/>
        </authorList>
    </citation>
    <scope>NUCLEOTIDE SEQUENCE</scope>
    <source>
        <strain evidence="2">CBS 333.67</strain>
    </source>
</reference>
<reference evidence="2" key="1">
    <citation type="journal article" date="2023" name="Mol. Phylogenet. Evol.">
        <title>Genome-scale phylogeny and comparative genomics of the fungal order Sordariales.</title>
        <authorList>
            <person name="Hensen N."/>
            <person name="Bonometti L."/>
            <person name="Westerberg I."/>
            <person name="Brannstrom I.O."/>
            <person name="Guillou S."/>
            <person name="Cros-Aarteil S."/>
            <person name="Calhoun S."/>
            <person name="Haridas S."/>
            <person name="Kuo A."/>
            <person name="Mondo S."/>
            <person name="Pangilinan J."/>
            <person name="Riley R."/>
            <person name="LaButti K."/>
            <person name="Andreopoulos B."/>
            <person name="Lipzen A."/>
            <person name="Chen C."/>
            <person name="Yan M."/>
            <person name="Daum C."/>
            <person name="Ng V."/>
            <person name="Clum A."/>
            <person name="Steindorff A."/>
            <person name="Ohm R.A."/>
            <person name="Martin F."/>
            <person name="Silar P."/>
            <person name="Natvig D.O."/>
            <person name="Lalanne C."/>
            <person name="Gautier V."/>
            <person name="Ament-Velasquez S.L."/>
            <person name="Kruys A."/>
            <person name="Hutchinson M.I."/>
            <person name="Powell A.J."/>
            <person name="Barry K."/>
            <person name="Miller A.N."/>
            <person name="Grigoriev I.V."/>
            <person name="Debuchy R."/>
            <person name="Gladieux P."/>
            <person name="Hiltunen Thoren M."/>
            <person name="Johannesson H."/>
        </authorList>
    </citation>
    <scope>NUCLEOTIDE SEQUENCE</scope>
    <source>
        <strain evidence="2">CBS 333.67</strain>
    </source>
</reference>
<dbReference type="SUPFAM" id="SSF56112">
    <property type="entry name" value="Protein kinase-like (PK-like)"/>
    <property type="match status" value="1"/>
</dbReference>
<accession>A0AAJ0M5D2</accession>
<gene>
    <name evidence="2" type="ORF">B0T15DRAFT_563816</name>
</gene>
<evidence type="ECO:0008006" key="4">
    <source>
        <dbReference type="Google" id="ProtNLM"/>
    </source>
</evidence>
<dbReference type="Gene3D" id="1.10.510.10">
    <property type="entry name" value="Transferase(Phosphotransferase) domain 1"/>
    <property type="match status" value="1"/>
</dbReference>
<dbReference type="Proteomes" id="UP001273166">
    <property type="component" value="Unassembled WGS sequence"/>
</dbReference>
<feature type="region of interest" description="Disordered" evidence="1">
    <location>
        <begin position="103"/>
        <end position="130"/>
    </location>
</feature>
<feature type="compositionally biased region" description="Low complexity" evidence="1">
    <location>
        <begin position="109"/>
        <end position="119"/>
    </location>
</feature>
<proteinExistence type="predicted"/>
<keyword evidence="3" id="KW-1185">Reference proteome</keyword>
<name>A0AAJ0M5D2_9PEZI</name>
<organism evidence="2 3">
    <name type="scientific">Chaetomium strumarium</name>
    <dbReference type="NCBI Taxonomy" id="1170767"/>
    <lineage>
        <taxon>Eukaryota</taxon>
        <taxon>Fungi</taxon>
        <taxon>Dikarya</taxon>
        <taxon>Ascomycota</taxon>
        <taxon>Pezizomycotina</taxon>
        <taxon>Sordariomycetes</taxon>
        <taxon>Sordariomycetidae</taxon>
        <taxon>Sordariales</taxon>
        <taxon>Chaetomiaceae</taxon>
        <taxon>Chaetomium</taxon>
    </lineage>
</organism>
<evidence type="ECO:0000313" key="3">
    <source>
        <dbReference type="Proteomes" id="UP001273166"/>
    </source>
</evidence>